<organism evidence="3 4">
    <name type="scientific">Penicillium daleae</name>
    <dbReference type="NCBI Taxonomy" id="63821"/>
    <lineage>
        <taxon>Eukaryota</taxon>
        <taxon>Fungi</taxon>
        <taxon>Dikarya</taxon>
        <taxon>Ascomycota</taxon>
        <taxon>Pezizomycotina</taxon>
        <taxon>Eurotiomycetes</taxon>
        <taxon>Eurotiomycetidae</taxon>
        <taxon>Eurotiales</taxon>
        <taxon>Aspergillaceae</taxon>
        <taxon>Penicillium</taxon>
    </lineage>
</organism>
<dbReference type="RefSeq" id="XP_056759815.1">
    <property type="nucleotide sequence ID" value="XM_056915061.1"/>
</dbReference>
<feature type="compositionally biased region" description="Low complexity" evidence="1">
    <location>
        <begin position="50"/>
        <end position="80"/>
    </location>
</feature>
<keyword evidence="4" id="KW-1185">Reference proteome</keyword>
<feature type="compositionally biased region" description="Basic and acidic residues" evidence="1">
    <location>
        <begin position="231"/>
        <end position="243"/>
    </location>
</feature>
<feature type="region of interest" description="Disordered" evidence="1">
    <location>
        <begin position="211"/>
        <end position="243"/>
    </location>
</feature>
<feature type="region of interest" description="Disordered" evidence="1">
    <location>
        <begin position="48"/>
        <end position="80"/>
    </location>
</feature>
<dbReference type="Pfam" id="PF24864">
    <property type="entry name" value="DUF7730"/>
    <property type="match status" value="1"/>
</dbReference>
<gene>
    <name evidence="3" type="ORF">N7458_011679</name>
</gene>
<proteinExistence type="predicted"/>
<dbReference type="PANTHER" id="PTHR38790">
    <property type="entry name" value="2EXR DOMAIN-CONTAINING PROTEIN-RELATED"/>
    <property type="match status" value="1"/>
</dbReference>
<dbReference type="Proteomes" id="UP001213681">
    <property type="component" value="Unassembled WGS sequence"/>
</dbReference>
<evidence type="ECO:0000313" key="4">
    <source>
        <dbReference type="Proteomes" id="UP001213681"/>
    </source>
</evidence>
<sequence length="243" mass="27606">MRHFDAWVIRDPYSIWHYYTTGQRWKDTVRELIHDRKICAPSLNSIDPYPSSSSSSPSSTATISSSSSSSTPSTTVQQTSPLFTRLPPEIRAIIWSYVFDAETIHLVTIKNKVRHVRCSSPATSTTSLTNHRHCCPTTLARWRTPSTTTTNINSSPNTNLLYPHTNPTLPSTLTTSTPPPPPHLPRHLHRNIHPPLQKHHLRHRRPLHLHRIHPVPTPPRAALHPQPHNPMDTHLDPSLRPRP</sequence>
<reference evidence="3" key="1">
    <citation type="submission" date="2022-12" db="EMBL/GenBank/DDBJ databases">
        <authorList>
            <person name="Petersen C."/>
        </authorList>
    </citation>
    <scope>NUCLEOTIDE SEQUENCE</scope>
    <source>
        <strain evidence="3">IBT 16125</strain>
    </source>
</reference>
<dbReference type="InterPro" id="IPR056632">
    <property type="entry name" value="DUF7730"/>
</dbReference>
<name>A0AAD6FWI0_9EURO</name>
<dbReference type="GeneID" id="81605304"/>
<protein>
    <recommendedName>
        <fullName evidence="2">DUF7730 domain-containing protein</fullName>
    </recommendedName>
</protein>
<accession>A0AAD6FWI0</accession>
<reference evidence="3" key="2">
    <citation type="journal article" date="2023" name="IMA Fungus">
        <title>Comparative genomic study of the Penicillium genus elucidates a diverse pangenome and 15 lateral gene transfer events.</title>
        <authorList>
            <person name="Petersen C."/>
            <person name="Sorensen T."/>
            <person name="Nielsen M.R."/>
            <person name="Sondergaard T.E."/>
            <person name="Sorensen J.L."/>
            <person name="Fitzpatrick D.A."/>
            <person name="Frisvad J.C."/>
            <person name="Nielsen K.L."/>
        </authorList>
    </citation>
    <scope>NUCLEOTIDE SEQUENCE</scope>
    <source>
        <strain evidence="3">IBT 16125</strain>
    </source>
</reference>
<feature type="region of interest" description="Disordered" evidence="1">
    <location>
        <begin position="171"/>
        <end position="190"/>
    </location>
</feature>
<dbReference type="EMBL" id="JAPVEA010000009">
    <property type="protein sequence ID" value="KAJ5432523.1"/>
    <property type="molecule type" value="Genomic_DNA"/>
</dbReference>
<evidence type="ECO:0000313" key="3">
    <source>
        <dbReference type="EMBL" id="KAJ5432523.1"/>
    </source>
</evidence>
<comment type="caution">
    <text evidence="3">The sequence shown here is derived from an EMBL/GenBank/DDBJ whole genome shotgun (WGS) entry which is preliminary data.</text>
</comment>
<evidence type="ECO:0000256" key="1">
    <source>
        <dbReference type="SAM" id="MobiDB-lite"/>
    </source>
</evidence>
<feature type="domain" description="DUF7730" evidence="2">
    <location>
        <begin position="77"/>
        <end position="135"/>
    </location>
</feature>
<dbReference type="AlphaFoldDB" id="A0AAD6FWI0"/>
<evidence type="ECO:0000259" key="2">
    <source>
        <dbReference type="Pfam" id="PF24864"/>
    </source>
</evidence>